<name>A0AA38RCC8_9PEZI</name>
<comment type="caution">
    <text evidence="4">The sequence shown here is derived from an EMBL/GenBank/DDBJ whole genome shotgun (WGS) entry which is preliminary data.</text>
</comment>
<dbReference type="EMBL" id="JANBVO010000019">
    <property type="protein sequence ID" value="KAJ9143318.1"/>
    <property type="molecule type" value="Genomic_DNA"/>
</dbReference>
<comment type="similarity">
    <text evidence="1">Belongs to the NmrA-type oxidoreductase family.</text>
</comment>
<feature type="domain" description="NmrA-like" evidence="3">
    <location>
        <begin position="3"/>
        <end position="264"/>
    </location>
</feature>
<dbReference type="PANTHER" id="PTHR42748">
    <property type="entry name" value="NITROGEN METABOLITE REPRESSION PROTEIN NMRA FAMILY MEMBER"/>
    <property type="match status" value="1"/>
</dbReference>
<dbReference type="SUPFAM" id="SSF51735">
    <property type="entry name" value="NAD(P)-binding Rossmann-fold domains"/>
    <property type="match status" value="1"/>
</dbReference>
<dbReference type="PANTHER" id="PTHR42748:SF14">
    <property type="entry name" value="SNOAL-LIKE DOMAIN-CONTAINING PROTEIN"/>
    <property type="match status" value="1"/>
</dbReference>
<evidence type="ECO:0000313" key="5">
    <source>
        <dbReference type="Proteomes" id="UP001174694"/>
    </source>
</evidence>
<evidence type="ECO:0000259" key="3">
    <source>
        <dbReference type="Pfam" id="PF05368"/>
    </source>
</evidence>
<organism evidence="4 5">
    <name type="scientific">Pleurostoma richardsiae</name>
    <dbReference type="NCBI Taxonomy" id="41990"/>
    <lineage>
        <taxon>Eukaryota</taxon>
        <taxon>Fungi</taxon>
        <taxon>Dikarya</taxon>
        <taxon>Ascomycota</taxon>
        <taxon>Pezizomycotina</taxon>
        <taxon>Sordariomycetes</taxon>
        <taxon>Sordariomycetidae</taxon>
        <taxon>Calosphaeriales</taxon>
        <taxon>Pleurostomataceae</taxon>
        <taxon>Pleurostoma</taxon>
    </lineage>
</organism>
<reference evidence="4" key="1">
    <citation type="submission" date="2022-07" db="EMBL/GenBank/DDBJ databases">
        <title>Fungi with potential for degradation of polypropylene.</title>
        <authorList>
            <person name="Gostincar C."/>
        </authorList>
    </citation>
    <scope>NUCLEOTIDE SEQUENCE</scope>
    <source>
        <strain evidence="4">EXF-13308</strain>
    </source>
</reference>
<dbReference type="InterPro" id="IPR051164">
    <property type="entry name" value="NmrA-like_oxidored"/>
</dbReference>
<keyword evidence="5" id="KW-1185">Reference proteome</keyword>
<dbReference type="GO" id="GO:0005634">
    <property type="term" value="C:nucleus"/>
    <property type="evidence" value="ECO:0007669"/>
    <property type="project" value="TreeGrafter"/>
</dbReference>
<proteinExistence type="inferred from homology"/>
<sequence length="348" mass="38357">MTTVLVIGATGAQGAAVLRVLSSTGKYHLLALTRSATTERAKEIAALPGVELIPSGSSVGYNEASFSAAAARADAVFVNTDGFSLGEALETFWGIRLFELSAKAGVRHLIYSGLDSNQRTSNYNPDLYVGHYEGKARVQEWMHGQDKDATMAWTIIRSGPYAEMLNEALRPHQEPGGTYVFALPLGENGEMPFVSLESFGWYADWALSHRKEARGLDFGIAIEHVGLEKLAKAFTAVTGKKARAQPIPVQAWNEVAWAELPKKGDTKIGFASVKDDNALHMTYAQNFENWFNLYKASAGNKGLIQRDYEFLDRILPTRAKTIEDWMRRQDYTGDYKSVLKADAYRGSS</sequence>
<gene>
    <name evidence="4" type="ORF">NKR23_g6477</name>
</gene>
<evidence type="ECO:0000256" key="1">
    <source>
        <dbReference type="ARBA" id="ARBA00006328"/>
    </source>
</evidence>
<dbReference type="InterPro" id="IPR036291">
    <property type="entry name" value="NAD(P)-bd_dom_sf"/>
</dbReference>
<dbReference type="InterPro" id="IPR008030">
    <property type="entry name" value="NmrA-like"/>
</dbReference>
<dbReference type="Pfam" id="PF05368">
    <property type="entry name" value="NmrA"/>
    <property type="match status" value="1"/>
</dbReference>
<dbReference type="Gene3D" id="3.90.25.10">
    <property type="entry name" value="UDP-galactose 4-epimerase, domain 1"/>
    <property type="match status" value="1"/>
</dbReference>
<dbReference type="Proteomes" id="UP001174694">
    <property type="component" value="Unassembled WGS sequence"/>
</dbReference>
<protein>
    <submittedName>
        <fullName evidence="4">NAD(P)-binding protein</fullName>
    </submittedName>
</protein>
<dbReference type="AlphaFoldDB" id="A0AA38RCC8"/>
<keyword evidence="2" id="KW-0521">NADP</keyword>
<evidence type="ECO:0000256" key="2">
    <source>
        <dbReference type="ARBA" id="ARBA00022857"/>
    </source>
</evidence>
<accession>A0AA38RCC8</accession>
<dbReference type="Gene3D" id="3.40.50.720">
    <property type="entry name" value="NAD(P)-binding Rossmann-like Domain"/>
    <property type="match status" value="1"/>
</dbReference>
<evidence type="ECO:0000313" key="4">
    <source>
        <dbReference type="EMBL" id="KAJ9143318.1"/>
    </source>
</evidence>